<evidence type="ECO:0000313" key="3">
    <source>
        <dbReference type="Proteomes" id="UP000229675"/>
    </source>
</evidence>
<gene>
    <name evidence="2" type="ORF">COT59_00350</name>
</gene>
<dbReference type="GO" id="GO:0008233">
    <property type="term" value="F:peptidase activity"/>
    <property type="evidence" value="ECO:0007669"/>
    <property type="project" value="InterPro"/>
</dbReference>
<name>A0A2H0WXW6_9BACT</name>
<dbReference type="PROSITE" id="PS50990">
    <property type="entry name" value="PEPTIDASE_C39"/>
    <property type="match status" value="1"/>
</dbReference>
<dbReference type="Pfam" id="PF03412">
    <property type="entry name" value="Peptidase_C39"/>
    <property type="match status" value="1"/>
</dbReference>
<dbReference type="EMBL" id="PEZD01000009">
    <property type="protein sequence ID" value="PIS17492.1"/>
    <property type="molecule type" value="Genomic_DNA"/>
</dbReference>
<dbReference type="GO" id="GO:0016020">
    <property type="term" value="C:membrane"/>
    <property type="evidence" value="ECO:0007669"/>
    <property type="project" value="InterPro"/>
</dbReference>
<evidence type="ECO:0000259" key="1">
    <source>
        <dbReference type="PROSITE" id="PS50990"/>
    </source>
</evidence>
<protein>
    <recommendedName>
        <fullName evidence="1">Peptidase C39 domain-containing protein</fullName>
    </recommendedName>
</protein>
<comment type="caution">
    <text evidence="2">The sequence shown here is derived from an EMBL/GenBank/DDBJ whole genome shotgun (WGS) entry which is preliminary data.</text>
</comment>
<dbReference type="Gene3D" id="3.90.70.10">
    <property type="entry name" value="Cysteine proteinases"/>
    <property type="match status" value="1"/>
</dbReference>
<reference evidence="3" key="1">
    <citation type="submission" date="2017-09" db="EMBL/GenBank/DDBJ databases">
        <title>Depth-based differentiation of microbial function through sediment-hosted aquifers and enrichment of novel symbionts in the deep terrestrial subsurface.</title>
        <authorList>
            <person name="Probst A.J."/>
            <person name="Ladd B."/>
            <person name="Jarett J.K."/>
            <person name="Geller-Mcgrath D.E."/>
            <person name="Sieber C.M.K."/>
            <person name="Emerson J.B."/>
            <person name="Anantharaman K."/>
            <person name="Thomas B.C."/>
            <person name="Malmstrom R."/>
            <person name="Stieglmeier M."/>
            <person name="Klingl A."/>
            <person name="Woyke T."/>
            <person name="Ryan C.M."/>
            <person name="Banfield J.F."/>
        </authorList>
    </citation>
    <scope>NUCLEOTIDE SEQUENCE [LARGE SCALE GENOMIC DNA]</scope>
</reference>
<proteinExistence type="predicted"/>
<dbReference type="AlphaFoldDB" id="A0A2H0WXW6"/>
<dbReference type="Proteomes" id="UP000229675">
    <property type="component" value="Unassembled WGS sequence"/>
</dbReference>
<dbReference type="InterPro" id="IPR005074">
    <property type="entry name" value="Peptidase_C39"/>
</dbReference>
<dbReference type="GO" id="GO:0005524">
    <property type="term" value="F:ATP binding"/>
    <property type="evidence" value="ECO:0007669"/>
    <property type="project" value="InterPro"/>
</dbReference>
<organism evidence="2 3">
    <name type="scientific">Candidatus Nealsonbacteria bacterium CG09_land_8_20_14_0_10_42_14</name>
    <dbReference type="NCBI Taxonomy" id="1974707"/>
    <lineage>
        <taxon>Bacteria</taxon>
        <taxon>Candidatus Nealsoniibacteriota</taxon>
    </lineage>
</organism>
<sequence>MLKMKPFRETPGLCGSASLKMVLDYWGVRVSEAETVRKAGASKEKGTTKEGLLKAAKHFGFRVSSKEKSSLADLKYFIKRKIPVIVDWFSEDEGHYSIVVGLDKKNIWLMDPELPGKRKMSREKFLRVWFDFPGKFIKNPKDLILRLMLVVTPYEK</sequence>
<evidence type="ECO:0000313" key="2">
    <source>
        <dbReference type="EMBL" id="PIS17492.1"/>
    </source>
</evidence>
<dbReference type="GO" id="GO:0006508">
    <property type="term" value="P:proteolysis"/>
    <property type="evidence" value="ECO:0007669"/>
    <property type="project" value="InterPro"/>
</dbReference>
<accession>A0A2H0WXW6</accession>
<feature type="domain" description="Peptidase C39" evidence="1">
    <location>
        <begin position="8"/>
        <end position="136"/>
    </location>
</feature>